<dbReference type="Gene3D" id="2.40.50.140">
    <property type="entry name" value="Nucleic acid-binding proteins"/>
    <property type="match status" value="1"/>
</dbReference>
<protein>
    <submittedName>
        <fullName evidence="2">Nucleic acid-binding, OB-fold</fullName>
    </submittedName>
</protein>
<dbReference type="GO" id="GO:0044818">
    <property type="term" value="P:mitotic G2/M transition checkpoint"/>
    <property type="evidence" value="ECO:0007669"/>
    <property type="project" value="TreeGrafter"/>
</dbReference>
<dbReference type="InterPro" id="IPR012340">
    <property type="entry name" value="NA-bd_OB-fold"/>
</dbReference>
<dbReference type="PANTHER" id="PTHR13356">
    <property type="entry name" value="OB FOLD NUCLEIC ACID BINDING PROTEIN-RELATED"/>
    <property type="match status" value="1"/>
</dbReference>
<gene>
    <name evidence="2" type="ORF">PPERSA_04114</name>
</gene>
<proteinExistence type="predicted"/>
<dbReference type="PANTHER" id="PTHR13356:SF0">
    <property type="entry name" value="SOSS COMPLEX SUBUNIT B HOMOLOG"/>
    <property type="match status" value="1"/>
</dbReference>
<evidence type="ECO:0000313" key="2">
    <source>
        <dbReference type="EMBL" id="KRX03562.1"/>
    </source>
</evidence>
<name>A0A0V0QN81_PSEPJ</name>
<dbReference type="GO" id="GO:0010212">
    <property type="term" value="P:response to ionizing radiation"/>
    <property type="evidence" value="ECO:0007669"/>
    <property type="project" value="TreeGrafter"/>
</dbReference>
<dbReference type="GO" id="GO:0003677">
    <property type="term" value="F:DNA binding"/>
    <property type="evidence" value="ECO:0007669"/>
    <property type="project" value="UniProtKB-KW"/>
</dbReference>
<dbReference type="GO" id="GO:0000724">
    <property type="term" value="P:double-strand break repair via homologous recombination"/>
    <property type="evidence" value="ECO:0007669"/>
    <property type="project" value="TreeGrafter"/>
</dbReference>
<dbReference type="InParanoid" id="A0A0V0QN81"/>
<keyword evidence="1" id="KW-0238">DNA-binding</keyword>
<dbReference type="OrthoDB" id="295715at2759"/>
<sequence>MIHRNPAHQIANLKPYQKYIEIQAIILEIKEDVHLKNQQHLKKFLIADHTGSTYFNVFDQWCEGLEVGDILYIHNAYTHKYNDKMILYHGKQGLLKKIGEFQFQFSENPNMSEQDWSHILPPNQNINIQHQKNNIRDNFQDHGSKKVKYKCFTENNLPELIIQVLLESLLITQLEQDGLIIKNSSLNLILKEYDFNY</sequence>
<dbReference type="GO" id="GO:0070876">
    <property type="term" value="C:SOSS complex"/>
    <property type="evidence" value="ECO:0007669"/>
    <property type="project" value="TreeGrafter"/>
</dbReference>
<dbReference type="Proteomes" id="UP000054937">
    <property type="component" value="Unassembled WGS sequence"/>
</dbReference>
<dbReference type="InterPro" id="IPR051231">
    <property type="entry name" value="SOSS-B"/>
</dbReference>
<dbReference type="EMBL" id="LDAU01000129">
    <property type="protein sequence ID" value="KRX03562.1"/>
    <property type="molecule type" value="Genomic_DNA"/>
</dbReference>
<dbReference type="SUPFAM" id="SSF50249">
    <property type="entry name" value="Nucleic acid-binding proteins"/>
    <property type="match status" value="1"/>
</dbReference>
<keyword evidence="3" id="KW-1185">Reference proteome</keyword>
<evidence type="ECO:0000313" key="3">
    <source>
        <dbReference type="Proteomes" id="UP000054937"/>
    </source>
</evidence>
<dbReference type="AlphaFoldDB" id="A0A0V0QN81"/>
<organism evidence="2 3">
    <name type="scientific">Pseudocohnilembus persalinus</name>
    <name type="common">Ciliate</name>
    <dbReference type="NCBI Taxonomy" id="266149"/>
    <lineage>
        <taxon>Eukaryota</taxon>
        <taxon>Sar</taxon>
        <taxon>Alveolata</taxon>
        <taxon>Ciliophora</taxon>
        <taxon>Intramacronucleata</taxon>
        <taxon>Oligohymenophorea</taxon>
        <taxon>Scuticociliatia</taxon>
        <taxon>Philasterida</taxon>
        <taxon>Pseudocohnilembidae</taxon>
        <taxon>Pseudocohnilembus</taxon>
    </lineage>
</organism>
<accession>A0A0V0QN81</accession>
<reference evidence="2 3" key="1">
    <citation type="journal article" date="2015" name="Sci. Rep.">
        <title>Genome of the facultative scuticociliatosis pathogen Pseudocohnilembus persalinus provides insight into its virulence through horizontal gene transfer.</title>
        <authorList>
            <person name="Xiong J."/>
            <person name="Wang G."/>
            <person name="Cheng J."/>
            <person name="Tian M."/>
            <person name="Pan X."/>
            <person name="Warren A."/>
            <person name="Jiang C."/>
            <person name="Yuan D."/>
            <person name="Miao W."/>
        </authorList>
    </citation>
    <scope>NUCLEOTIDE SEQUENCE [LARGE SCALE GENOMIC DNA]</scope>
    <source>
        <strain evidence="2">36N120E</strain>
    </source>
</reference>
<evidence type="ECO:0000256" key="1">
    <source>
        <dbReference type="ARBA" id="ARBA00023125"/>
    </source>
</evidence>
<comment type="caution">
    <text evidence="2">The sequence shown here is derived from an EMBL/GenBank/DDBJ whole genome shotgun (WGS) entry which is preliminary data.</text>
</comment>